<sequence length="98" mass="11550">MSKVKTGFEDVKWVQDQFQVHKNSDTEMVDIIECISNFMRVMLDDEIFINSLKSEQYDIGLADSVDVSISYTRWNSRFIRNPATKILCTMYKYWCDSS</sequence>
<dbReference type="AlphaFoldDB" id="A0A914BYE7"/>
<dbReference type="Proteomes" id="UP000887540">
    <property type="component" value="Unplaced"/>
</dbReference>
<proteinExistence type="predicted"/>
<reference evidence="2" key="1">
    <citation type="submission" date="2022-11" db="UniProtKB">
        <authorList>
            <consortium name="WormBaseParasite"/>
        </authorList>
    </citation>
    <scope>IDENTIFICATION</scope>
</reference>
<dbReference type="WBParaSite" id="ACRNAN_Path_1291.g5053.t3">
    <property type="protein sequence ID" value="ACRNAN_Path_1291.g5053.t3"/>
    <property type="gene ID" value="ACRNAN_Path_1291.g5053"/>
</dbReference>
<protein>
    <submittedName>
        <fullName evidence="2">UDP-glucuronosyltransferase</fullName>
    </submittedName>
</protein>
<keyword evidence="1" id="KW-1185">Reference proteome</keyword>
<organism evidence="1 2">
    <name type="scientific">Acrobeloides nanus</name>
    <dbReference type="NCBI Taxonomy" id="290746"/>
    <lineage>
        <taxon>Eukaryota</taxon>
        <taxon>Metazoa</taxon>
        <taxon>Ecdysozoa</taxon>
        <taxon>Nematoda</taxon>
        <taxon>Chromadorea</taxon>
        <taxon>Rhabditida</taxon>
        <taxon>Tylenchina</taxon>
        <taxon>Cephalobomorpha</taxon>
        <taxon>Cephaloboidea</taxon>
        <taxon>Cephalobidae</taxon>
        <taxon>Acrobeloides</taxon>
    </lineage>
</organism>
<evidence type="ECO:0000313" key="2">
    <source>
        <dbReference type="WBParaSite" id="ACRNAN_Path_1291.g5053.t3"/>
    </source>
</evidence>
<accession>A0A914BYE7</accession>
<name>A0A914BYE7_9BILA</name>
<evidence type="ECO:0000313" key="1">
    <source>
        <dbReference type="Proteomes" id="UP000887540"/>
    </source>
</evidence>